<sequence>MTFSQDLGHRFICIIRGAAPAPRDGIYSAGGARRSARRAPWRVSSRRSRGCDAPSRRAPALVKLTSSLNYANKAAVICICTARGACLRENMRGGKRGRRGLYGEGEGSGWNSEPRKVRGSKRRQAQALARARRGASGPRDLARSPVEHAGAFFTALGSAGPHAQIVGPGARRATASHSTGRLTPPAVGMRFRRTNRT</sequence>
<protein>
    <submittedName>
        <fullName evidence="2">Uncharacterized protein</fullName>
    </submittedName>
</protein>
<name>A0A9Q1EMF1_SYNKA</name>
<dbReference type="Proteomes" id="UP001152622">
    <property type="component" value="Chromosome 15"/>
</dbReference>
<comment type="caution">
    <text evidence="2">The sequence shown here is derived from an EMBL/GenBank/DDBJ whole genome shotgun (WGS) entry which is preliminary data.</text>
</comment>
<evidence type="ECO:0000313" key="2">
    <source>
        <dbReference type="EMBL" id="KAJ8341516.1"/>
    </source>
</evidence>
<reference evidence="2" key="1">
    <citation type="journal article" date="2023" name="Science">
        <title>Genome structures resolve the early diversification of teleost fishes.</title>
        <authorList>
            <person name="Parey E."/>
            <person name="Louis A."/>
            <person name="Montfort J."/>
            <person name="Bouchez O."/>
            <person name="Roques C."/>
            <person name="Iampietro C."/>
            <person name="Lluch J."/>
            <person name="Castinel A."/>
            <person name="Donnadieu C."/>
            <person name="Desvignes T."/>
            <person name="Floi Bucao C."/>
            <person name="Jouanno E."/>
            <person name="Wen M."/>
            <person name="Mejri S."/>
            <person name="Dirks R."/>
            <person name="Jansen H."/>
            <person name="Henkel C."/>
            <person name="Chen W.J."/>
            <person name="Zahm M."/>
            <person name="Cabau C."/>
            <person name="Klopp C."/>
            <person name="Thompson A.W."/>
            <person name="Robinson-Rechavi M."/>
            <person name="Braasch I."/>
            <person name="Lecointre G."/>
            <person name="Bobe J."/>
            <person name="Postlethwait J.H."/>
            <person name="Berthelot C."/>
            <person name="Roest Crollius H."/>
            <person name="Guiguen Y."/>
        </authorList>
    </citation>
    <scope>NUCLEOTIDE SEQUENCE</scope>
    <source>
        <strain evidence="2">WJC10195</strain>
    </source>
</reference>
<keyword evidence="3" id="KW-1185">Reference proteome</keyword>
<dbReference type="EMBL" id="JAINUF010000015">
    <property type="protein sequence ID" value="KAJ8341516.1"/>
    <property type="molecule type" value="Genomic_DNA"/>
</dbReference>
<gene>
    <name evidence="2" type="ORF">SKAU_G00338070</name>
</gene>
<accession>A0A9Q1EMF1</accession>
<evidence type="ECO:0000313" key="3">
    <source>
        <dbReference type="Proteomes" id="UP001152622"/>
    </source>
</evidence>
<evidence type="ECO:0000256" key="1">
    <source>
        <dbReference type="SAM" id="MobiDB-lite"/>
    </source>
</evidence>
<organism evidence="2 3">
    <name type="scientific">Synaphobranchus kaupii</name>
    <name type="common">Kaup's arrowtooth eel</name>
    <dbReference type="NCBI Taxonomy" id="118154"/>
    <lineage>
        <taxon>Eukaryota</taxon>
        <taxon>Metazoa</taxon>
        <taxon>Chordata</taxon>
        <taxon>Craniata</taxon>
        <taxon>Vertebrata</taxon>
        <taxon>Euteleostomi</taxon>
        <taxon>Actinopterygii</taxon>
        <taxon>Neopterygii</taxon>
        <taxon>Teleostei</taxon>
        <taxon>Anguilliformes</taxon>
        <taxon>Synaphobranchidae</taxon>
        <taxon>Synaphobranchus</taxon>
    </lineage>
</organism>
<dbReference type="AlphaFoldDB" id="A0A9Q1EMF1"/>
<feature type="region of interest" description="Disordered" evidence="1">
    <location>
        <begin position="93"/>
        <end position="121"/>
    </location>
</feature>
<proteinExistence type="predicted"/>